<comment type="caution">
    <text evidence="1">The sequence shown here is derived from an EMBL/GenBank/DDBJ whole genome shotgun (WGS) entry which is preliminary data.</text>
</comment>
<accession>A0ACC2PYR1</accession>
<name>A0ACC2PYR1_9NEOP</name>
<organism evidence="1 2">
    <name type="scientific">Mythimna loreyi</name>
    <dbReference type="NCBI Taxonomy" id="667449"/>
    <lineage>
        <taxon>Eukaryota</taxon>
        <taxon>Metazoa</taxon>
        <taxon>Ecdysozoa</taxon>
        <taxon>Arthropoda</taxon>
        <taxon>Hexapoda</taxon>
        <taxon>Insecta</taxon>
        <taxon>Pterygota</taxon>
        <taxon>Neoptera</taxon>
        <taxon>Endopterygota</taxon>
        <taxon>Lepidoptera</taxon>
        <taxon>Glossata</taxon>
        <taxon>Ditrysia</taxon>
        <taxon>Noctuoidea</taxon>
        <taxon>Noctuidae</taxon>
        <taxon>Noctuinae</taxon>
        <taxon>Hadenini</taxon>
        <taxon>Mythimna</taxon>
    </lineage>
</organism>
<dbReference type="EMBL" id="CM056808">
    <property type="protein sequence ID" value="KAJ8704259.1"/>
    <property type="molecule type" value="Genomic_DNA"/>
</dbReference>
<keyword evidence="2" id="KW-1185">Reference proteome</keyword>
<dbReference type="Proteomes" id="UP001231649">
    <property type="component" value="Chromosome 32"/>
</dbReference>
<protein>
    <submittedName>
        <fullName evidence="1">Uncharacterized protein</fullName>
    </submittedName>
</protein>
<gene>
    <name evidence="1" type="ORF">PYW08_012983</name>
</gene>
<proteinExistence type="predicted"/>
<reference evidence="1" key="1">
    <citation type="submission" date="2023-03" db="EMBL/GenBank/DDBJ databases">
        <title>Chromosome-level genomes of two armyworms, Mythimna separata and Mythimna loreyi, provide insights into the biosynthesis and reception of sex pheromones.</title>
        <authorList>
            <person name="Zhao H."/>
        </authorList>
    </citation>
    <scope>NUCLEOTIDE SEQUENCE</scope>
    <source>
        <strain evidence="1">BeijingLab</strain>
    </source>
</reference>
<evidence type="ECO:0000313" key="2">
    <source>
        <dbReference type="Proteomes" id="UP001231649"/>
    </source>
</evidence>
<sequence>MSHQLRCINCGLNVFRMQRHLVESDDVRLLLRQWTSLSEIPNDSVVCHYCWLLIEQTSNPTTSRDVPTQSIVHRNLCIGCGHSLNRVRSHALSNSSEREDAIRRVIEQQIAPVQLRSTDRICHPCWQRSYRSVQRNLNTPSSSSINEPSTSSDISTPLHVESESSQSIVEEHTPSLPSVSPGPPSTLPVPQVPMNVIELQEFGRAPDTQAHCFFPNCRRLERLSVPISIRRRLFSEYNYYVPENCRICSHHLRSNDWAELMLSENVIHTFTAQHIYDFTDLLKHQTSIDFEDVQNMDDYLVHYWFGMSKEDFRNILLETPRLANMHRGSTALAAFLMKLRNGDSGDRISSLFQVPRSTLEGLMARARELLHQDFVPRHLGIGHITRDEIAQRNLLIPNGLFGGTEREGERRPIIIVDGTYIYCNKSANYSYQKKTYSLHKYRNLVKPFLFVCCDGYIIEILGPYPAVTSDADIINNEFGNPESTLRQYFQEGDVFILDRGFRDAVPLLQNCNYSVHMPSTLQDDENQLSTLEANKTRAVTICRWVVEVINGIFKQRFKIFRHEFNNRASPHVMIDFSIAAALINRFRPPLTDRFDATQILEIIHQKMFQTNTLSEFIIQNNYNRRRAQFLNINVDNSNVSEFPQLEFHDLILIACGTYQLRQARSYYGEHIRFNGRYKIEVCREASINNLREQLSLSQSSWLLRAKIQSRHISRKAYFVYVLIDNSLNGREAISQYYCNCKVGKRTVGCCSHTMTILWYLGWARHQNNIEPPAQFLDDLLIDFDNVIDDDDNE</sequence>
<evidence type="ECO:0000313" key="1">
    <source>
        <dbReference type="EMBL" id="KAJ8704259.1"/>
    </source>
</evidence>